<reference evidence="2" key="2">
    <citation type="submission" date="2017-10" db="EMBL/GenBank/DDBJ databases">
        <title>Ladona fulva Genome sequencing and assembly.</title>
        <authorList>
            <person name="Murali S."/>
            <person name="Richards S."/>
            <person name="Bandaranaike D."/>
            <person name="Bellair M."/>
            <person name="Blankenburg K."/>
            <person name="Chao H."/>
            <person name="Dinh H."/>
            <person name="Doddapaneni H."/>
            <person name="Dugan-Rocha S."/>
            <person name="Elkadiri S."/>
            <person name="Gnanaolivu R."/>
            <person name="Hernandez B."/>
            <person name="Skinner E."/>
            <person name="Javaid M."/>
            <person name="Lee S."/>
            <person name="Li M."/>
            <person name="Ming W."/>
            <person name="Munidasa M."/>
            <person name="Muniz J."/>
            <person name="Nguyen L."/>
            <person name="Hughes D."/>
            <person name="Osuji N."/>
            <person name="Pu L.-L."/>
            <person name="Puazo M."/>
            <person name="Qu C."/>
            <person name="Quiroz J."/>
            <person name="Raj R."/>
            <person name="Weissenberger G."/>
            <person name="Xin Y."/>
            <person name="Zou X."/>
            <person name="Han Y."/>
            <person name="Worley K."/>
            <person name="Muzny D."/>
            <person name="Gibbs R."/>
        </authorList>
    </citation>
    <scope>NUCLEOTIDE SEQUENCE</scope>
    <source>
        <strain evidence="2">Sampled in the wild</strain>
    </source>
</reference>
<dbReference type="OrthoDB" id="8195592at2759"/>
<evidence type="ECO:0000313" key="3">
    <source>
        <dbReference type="Proteomes" id="UP000792457"/>
    </source>
</evidence>
<keyword evidence="3" id="KW-1185">Reference proteome</keyword>
<comment type="caution">
    <text evidence="2">The sequence shown here is derived from an EMBL/GenBank/DDBJ whole genome shotgun (WGS) entry which is preliminary data.</text>
</comment>
<evidence type="ECO:0000313" key="2">
    <source>
        <dbReference type="EMBL" id="KAG8227459.1"/>
    </source>
</evidence>
<dbReference type="Proteomes" id="UP000792457">
    <property type="component" value="Unassembled WGS sequence"/>
</dbReference>
<organism evidence="2 3">
    <name type="scientific">Ladona fulva</name>
    <name type="common">Scarce chaser dragonfly</name>
    <name type="synonym">Libellula fulva</name>
    <dbReference type="NCBI Taxonomy" id="123851"/>
    <lineage>
        <taxon>Eukaryota</taxon>
        <taxon>Metazoa</taxon>
        <taxon>Ecdysozoa</taxon>
        <taxon>Arthropoda</taxon>
        <taxon>Hexapoda</taxon>
        <taxon>Insecta</taxon>
        <taxon>Pterygota</taxon>
        <taxon>Palaeoptera</taxon>
        <taxon>Odonata</taxon>
        <taxon>Epiprocta</taxon>
        <taxon>Anisoptera</taxon>
        <taxon>Libelluloidea</taxon>
        <taxon>Libellulidae</taxon>
        <taxon>Ladona</taxon>
    </lineage>
</organism>
<gene>
    <name evidence="2" type="ORF">J437_LFUL015845</name>
</gene>
<dbReference type="EMBL" id="KZ308324">
    <property type="protein sequence ID" value="KAG8227459.1"/>
    <property type="molecule type" value="Genomic_DNA"/>
</dbReference>
<feature type="region of interest" description="Disordered" evidence="1">
    <location>
        <begin position="34"/>
        <end position="53"/>
    </location>
</feature>
<name>A0A8K0K4L9_LADFU</name>
<reference evidence="2" key="1">
    <citation type="submission" date="2013-04" db="EMBL/GenBank/DDBJ databases">
        <authorList>
            <person name="Qu J."/>
            <person name="Murali S.C."/>
            <person name="Bandaranaike D."/>
            <person name="Bellair M."/>
            <person name="Blankenburg K."/>
            <person name="Chao H."/>
            <person name="Dinh H."/>
            <person name="Doddapaneni H."/>
            <person name="Downs B."/>
            <person name="Dugan-Rocha S."/>
            <person name="Elkadiri S."/>
            <person name="Gnanaolivu R.D."/>
            <person name="Hernandez B."/>
            <person name="Javaid M."/>
            <person name="Jayaseelan J.C."/>
            <person name="Lee S."/>
            <person name="Li M."/>
            <person name="Ming W."/>
            <person name="Munidasa M."/>
            <person name="Muniz J."/>
            <person name="Nguyen L."/>
            <person name="Ongeri F."/>
            <person name="Osuji N."/>
            <person name="Pu L.-L."/>
            <person name="Puazo M."/>
            <person name="Qu C."/>
            <person name="Quiroz J."/>
            <person name="Raj R."/>
            <person name="Weissenberger G."/>
            <person name="Xin Y."/>
            <person name="Zou X."/>
            <person name="Han Y."/>
            <person name="Richards S."/>
            <person name="Worley K."/>
            <person name="Muzny D."/>
            <person name="Gibbs R."/>
        </authorList>
    </citation>
    <scope>NUCLEOTIDE SEQUENCE</scope>
    <source>
        <strain evidence="2">Sampled in the wild</strain>
    </source>
</reference>
<proteinExistence type="predicted"/>
<dbReference type="AlphaFoldDB" id="A0A8K0K4L9"/>
<sequence length="91" mass="9705">MSSAAAVASAEREARSVALETAYVHDVYEEISWRGGSAGRSNGEGQQGAGGSRCCRAWPRVKQFLSDLEPGSLVCDVACLSLNQIPFNSQR</sequence>
<evidence type="ECO:0000256" key="1">
    <source>
        <dbReference type="SAM" id="MobiDB-lite"/>
    </source>
</evidence>
<accession>A0A8K0K4L9</accession>
<protein>
    <submittedName>
        <fullName evidence="2">Uncharacterized protein</fullName>
    </submittedName>
</protein>